<proteinExistence type="predicted"/>
<dbReference type="EMBL" id="KV921283">
    <property type="protein sequence ID" value="ORE21147.1"/>
    <property type="molecule type" value="Genomic_DNA"/>
</dbReference>
<dbReference type="InterPro" id="IPR009057">
    <property type="entry name" value="Homeodomain-like_sf"/>
</dbReference>
<reference evidence="3 4" key="1">
    <citation type="journal article" date="2016" name="Proc. Natl. Acad. Sci. U.S.A.">
        <title>Lipid metabolic changes in an early divergent fungus govern the establishment of a mutualistic symbiosis with endobacteria.</title>
        <authorList>
            <person name="Lastovetsky O.A."/>
            <person name="Gaspar M.L."/>
            <person name="Mondo S.J."/>
            <person name="LaButti K.M."/>
            <person name="Sandor L."/>
            <person name="Grigoriev I.V."/>
            <person name="Henry S.A."/>
            <person name="Pawlowska T.E."/>
        </authorList>
    </citation>
    <scope>NUCLEOTIDE SEQUENCE [LARGE SCALE GENOMIC DNA]</scope>
    <source>
        <strain evidence="3 4">ATCC 11559</strain>
    </source>
</reference>
<accession>A0A1X0SA33</accession>
<dbReference type="InterPro" id="IPR036388">
    <property type="entry name" value="WH-like_DNA-bd_sf"/>
</dbReference>
<feature type="domain" description="SWIRM" evidence="2">
    <location>
        <begin position="270"/>
        <end position="364"/>
    </location>
</feature>
<dbReference type="OMA" id="KAVYHAT"/>
<dbReference type="VEuPathDB" id="FungiDB:BCV72DRAFT_329437"/>
<dbReference type="PROSITE" id="PS50934">
    <property type="entry name" value="SWIRM"/>
    <property type="match status" value="1"/>
</dbReference>
<dbReference type="Proteomes" id="UP000242381">
    <property type="component" value="Unassembled WGS sequence"/>
</dbReference>
<dbReference type="SUPFAM" id="SSF46689">
    <property type="entry name" value="Homeodomain-like"/>
    <property type="match status" value="1"/>
</dbReference>
<sequence>QRYINMTQSNVLSPPMTPKRKVEAWFCNPVDRKDFIRPDSVPDSPPSSTLSAFNLQTCELRKDGQSRDGLDAYIVQPLLRASYAIHPRQSPPLCRQKRKPKCSLPTTTQGSFTIPIACLLKQQMSLATPYNKVVFQDQTRKRKNRNIPCTTKRKLLRLAVSDISSNESVAKSRNREPKAVYHATSSSLTDGNVSGDLRSRACDQNLLQESDQDDMENEDVQTGAINSNKAKRDAAYFFDQVAADSDIATIFKGKEDWIPKVDVLENRAGIRVAWKGSPLKIQSMPYFEKLHPGEVPIASGLRLTPEQYLKCKYALILAAHKASQDNSLFRRSEAQKACCIDVNKASVLWKVFGKLGWLGSKWPN</sequence>
<name>A0A1X0SA33_RHIZD</name>
<feature type="non-terminal residue" evidence="3">
    <location>
        <position position="1"/>
    </location>
</feature>
<feature type="region of interest" description="Disordered" evidence="1">
    <location>
        <begin position="166"/>
        <end position="187"/>
    </location>
</feature>
<evidence type="ECO:0000313" key="4">
    <source>
        <dbReference type="Proteomes" id="UP000242381"/>
    </source>
</evidence>
<dbReference type="AlphaFoldDB" id="A0A1X0SA33"/>
<dbReference type="FunFam" id="1.10.10.10:FF:000087">
    <property type="entry name" value="Transcriptional adapter 2"/>
    <property type="match status" value="1"/>
</dbReference>
<dbReference type="Gene3D" id="1.10.10.10">
    <property type="entry name" value="Winged helix-like DNA-binding domain superfamily/Winged helix DNA-binding domain"/>
    <property type="match status" value="1"/>
</dbReference>
<dbReference type="InterPro" id="IPR007526">
    <property type="entry name" value="SWIRM"/>
</dbReference>
<dbReference type="GO" id="GO:0010468">
    <property type="term" value="P:regulation of gene expression"/>
    <property type="evidence" value="ECO:0007669"/>
    <property type="project" value="UniProtKB-ARBA"/>
</dbReference>
<dbReference type="Pfam" id="PF04433">
    <property type="entry name" value="SWIRM"/>
    <property type="match status" value="1"/>
</dbReference>
<organism evidence="3 4">
    <name type="scientific">Rhizopus microsporus</name>
    <dbReference type="NCBI Taxonomy" id="58291"/>
    <lineage>
        <taxon>Eukaryota</taxon>
        <taxon>Fungi</taxon>
        <taxon>Fungi incertae sedis</taxon>
        <taxon>Mucoromycota</taxon>
        <taxon>Mucoromycotina</taxon>
        <taxon>Mucoromycetes</taxon>
        <taxon>Mucorales</taxon>
        <taxon>Mucorineae</taxon>
        <taxon>Rhizopodaceae</taxon>
        <taxon>Rhizopus</taxon>
    </lineage>
</organism>
<evidence type="ECO:0000313" key="3">
    <source>
        <dbReference type="EMBL" id="ORE21147.1"/>
    </source>
</evidence>
<evidence type="ECO:0000259" key="2">
    <source>
        <dbReference type="PROSITE" id="PS50934"/>
    </source>
</evidence>
<gene>
    <name evidence="3" type="ORF">BCV71DRAFT_174349</name>
</gene>
<protein>
    <recommendedName>
        <fullName evidence="2">SWIRM domain-containing protein</fullName>
    </recommendedName>
</protein>
<evidence type="ECO:0000256" key="1">
    <source>
        <dbReference type="SAM" id="MobiDB-lite"/>
    </source>
</evidence>